<sequence>MAAYIPSRGDIVHLQFDPASGQEMKGAHFGLVISQKAFNARGLAMICPISQGAAASARTHGTVVTLMGLGVDTQGAVHCHQIKSLDWALRKAKFKEKVTRDIVDDVAARVEAIIFE</sequence>
<comment type="caution">
    <text evidence="1">The sequence shown here is derived from an EMBL/GenBank/DDBJ whole genome shotgun (WGS) entry which is preliminary data.</text>
</comment>
<dbReference type="GO" id="GO:0004521">
    <property type="term" value="F:RNA endonuclease activity"/>
    <property type="evidence" value="ECO:0007669"/>
    <property type="project" value="TreeGrafter"/>
</dbReference>
<dbReference type="InterPro" id="IPR003477">
    <property type="entry name" value="PemK-like"/>
</dbReference>
<dbReference type="InterPro" id="IPR011067">
    <property type="entry name" value="Plasmid_toxin/cell-grow_inhib"/>
</dbReference>
<reference evidence="1 2" key="1">
    <citation type="submission" date="2018-02" db="EMBL/GenBank/DDBJ databases">
        <title>Solimicrobium silvestre gen. nov., sp. nov., isolated from alpine forest soil.</title>
        <authorList>
            <person name="Margesin R."/>
            <person name="Albuquerque L."/>
            <person name="Zhang D.-C."/>
            <person name="Froufe H.J.C."/>
            <person name="Severino R."/>
            <person name="Roxo I."/>
            <person name="Egas C."/>
            <person name="Da Costa M.S."/>
        </authorList>
    </citation>
    <scope>NUCLEOTIDE SEQUENCE [LARGE SCALE GENOMIC DNA]</scope>
    <source>
        <strain evidence="1 2">S20-91</strain>
    </source>
</reference>
<dbReference type="Gene3D" id="2.30.30.110">
    <property type="match status" value="1"/>
</dbReference>
<evidence type="ECO:0000313" key="2">
    <source>
        <dbReference type="Proteomes" id="UP000237839"/>
    </source>
</evidence>
<dbReference type="Proteomes" id="UP000237839">
    <property type="component" value="Unassembled WGS sequence"/>
</dbReference>
<dbReference type="PANTHER" id="PTHR33988">
    <property type="entry name" value="ENDORIBONUCLEASE MAZF-RELATED"/>
    <property type="match status" value="1"/>
</dbReference>
<keyword evidence="2" id="KW-1185">Reference proteome</keyword>
<dbReference type="Pfam" id="PF02452">
    <property type="entry name" value="PemK_toxin"/>
    <property type="match status" value="1"/>
</dbReference>
<name>A0A2S9GWI0_9BURK</name>
<dbReference type="PANTHER" id="PTHR33988:SF3">
    <property type="entry name" value="ENDORIBONUCLEASE TOXIN CHPB-RELATED"/>
    <property type="match status" value="1"/>
</dbReference>
<dbReference type="GO" id="GO:0016075">
    <property type="term" value="P:rRNA catabolic process"/>
    <property type="evidence" value="ECO:0007669"/>
    <property type="project" value="TreeGrafter"/>
</dbReference>
<evidence type="ECO:0000313" key="1">
    <source>
        <dbReference type="EMBL" id="PRC92016.1"/>
    </source>
</evidence>
<dbReference type="AlphaFoldDB" id="A0A2S9GWI0"/>
<dbReference type="GO" id="GO:0006402">
    <property type="term" value="P:mRNA catabolic process"/>
    <property type="evidence" value="ECO:0007669"/>
    <property type="project" value="TreeGrafter"/>
</dbReference>
<dbReference type="RefSeq" id="WP_105533106.1">
    <property type="nucleotide sequence ID" value="NZ_PUGF01000017.1"/>
</dbReference>
<accession>A0A2S9GWI0</accession>
<organism evidence="1 2">
    <name type="scientific">Solimicrobium silvestre</name>
    <dbReference type="NCBI Taxonomy" id="2099400"/>
    <lineage>
        <taxon>Bacteria</taxon>
        <taxon>Pseudomonadati</taxon>
        <taxon>Pseudomonadota</taxon>
        <taxon>Betaproteobacteria</taxon>
        <taxon>Burkholderiales</taxon>
        <taxon>Oxalobacteraceae</taxon>
        <taxon>Solimicrobium</taxon>
    </lineage>
</organism>
<dbReference type="EMBL" id="PUGF01000017">
    <property type="protein sequence ID" value="PRC92016.1"/>
    <property type="molecule type" value="Genomic_DNA"/>
</dbReference>
<protein>
    <submittedName>
        <fullName evidence="1">Growth inhibitor</fullName>
    </submittedName>
</protein>
<dbReference type="OrthoDB" id="9808744at2"/>
<dbReference type="SUPFAM" id="SSF50118">
    <property type="entry name" value="Cell growth inhibitor/plasmid maintenance toxic component"/>
    <property type="match status" value="1"/>
</dbReference>
<gene>
    <name evidence="1" type="ORF">S2091_3358</name>
</gene>
<proteinExistence type="predicted"/>
<dbReference type="GO" id="GO:0003677">
    <property type="term" value="F:DNA binding"/>
    <property type="evidence" value="ECO:0007669"/>
    <property type="project" value="InterPro"/>
</dbReference>